<evidence type="ECO:0000313" key="3">
    <source>
        <dbReference type="EMBL" id="MCG7321584.1"/>
    </source>
</evidence>
<feature type="domain" description="Transcription regulator PadR C-terminal" evidence="2">
    <location>
        <begin position="101"/>
        <end position="185"/>
    </location>
</feature>
<accession>A0ABS9Q152</accession>
<name>A0ABS9Q152_9MICO</name>
<dbReference type="Proteomes" id="UP001521931">
    <property type="component" value="Unassembled WGS sequence"/>
</dbReference>
<feature type="domain" description="Transcription regulator PadR N-terminal" evidence="1">
    <location>
        <begin position="15"/>
        <end position="88"/>
    </location>
</feature>
<gene>
    <name evidence="3" type="ORF">MHL29_06710</name>
</gene>
<dbReference type="Pfam" id="PF10400">
    <property type="entry name" value="Vir_act_alpha_C"/>
    <property type="match status" value="1"/>
</dbReference>
<dbReference type="SUPFAM" id="SSF46785">
    <property type="entry name" value="Winged helix' DNA-binding domain"/>
    <property type="match status" value="1"/>
</dbReference>
<evidence type="ECO:0000259" key="2">
    <source>
        <dbReference type="Pfam" id="PF10400"/>
    </source>
</evidence>
<dbReference type="InterPro" id="IPR036388">
    <property type="entry name" value="WH-like_DNA-bd_sf"/>
</dbReference>
<dbReference type="InterPro" id="IPR018309">
    <property type="entry name" value="Tscrpt_reg_PadR_C"/>
</dbReference>
<dbReference type="Gene3D" id="6.10.140.190">
    <property type="match status" value="1"/>
</dbReference>
<dbReference type="RefSeq" id="WP_029212967.1">
    <property type="nucleotide sequence ID" value="NZ_DAMCTM010000002.1"/>
</dbReference>
<keyword evidence="4" id="KW-1185">Reference proteome</keyword>
<dbReference type="Pfam" id="PF03551">
    <property type="entry name" value="PadR"/>
    <property type="match status" value="1"/>
</dbReference>
<evidence type="ECO:0000313" key="4">
    <source>
        <dbReference type="Proteomes" id="UP001521931"/>
    </source>
</evidence>
<dbReference type="InterPro" id="IPR005149">
    <property type="entry name" value="Tscrpt_reg_PadR_N"/>
</dbReference>
<dbReference type="Gene3D" id="1.10.10.10">
    <property type="entry name" value="Winged helix-like DNA-binding domain superfamily/Winged helix DNA-binding domain"/>
    <property type="match status" value="1"/>
</dbReference>
<reference evidence="3 4" key="1">
    <citation type="submission" date="2022-02" db="EMBL/GenBank/DDBJ databases">
        <title>Uncovering new skin microbiome diversity through culturing and metagenomics.</title>
        <authorList>
            <person name="Conlan S."/>
            <person name="Deming C."/>
            <person name="Nisc Comparative Sequencing Program N."/>
            <person name="Segre J.A."/>
        </authorList>
    </citation>
    <scope>NUCLEOTIDE SEQUENCE [LARGE SCALE GENOMIC DNA]</scope>
    <source>
        <strain evidence="3 4">ACRQZ</strain>
    </source>
</reference>
<protein>
    <submittedName>
        <fullName evidence="3">PadR family transcriptional regulator</fullName>
    </submittedName>
</protein>
<dbReference type="InterPro" id="IPR036390">
    <property type="entry name" value="WH_DNA-bd_sf"/>
</dbReference>
<dbReference type="PANTHER" id="PTHR43252:SF4">
    <property type="entry name" value="TRANSCRIPTIONAL REGULATORY PROTEIN"/>
    <property type="match status" value="1"/>
</dbReference>
<organism evidence="3 4">
    <name type="scientific">Arsenicicoccus bolidensis</name>
    <dbReference type="NCBI Taxonomy" id="229480"/>
    <lineage>
        <taxon>Bacteria</taxon>
        <taxon>Bacillati</taxon>
        <taxon>Actinomycetota</taxon>
        <taxon>Actinomycetes</taxon>
        <taxon>Micrococcales</taxon>
        <taxon>Intrasporangiaceae</taxon>
        <taxon>Arsenicicoccus</taxon>
    </lineage>
</organism>
<comment type="caution">
    <text evidence="3">The sequence shown here is derived from an EMBL/GenBank/DDBJ whole genome shotgun (WGS) entry which is preliminary data.</text>
</comment>
<proteinExistence type="predicted"/>
<evidence type="ECO:0000259" key="1">
    <source>
        <dbReference type="Pfam" id="PF03551"/>
    </source>
</evidence>
<sequence length="196" mass="21474">MSGRTDKTSDLGHALLGLLARREATGYDLSARLAAPLGYFWTASHSQVYPELARLEAAGLVTHEEIPGRGPRPTKRYAVTAAGRSALAAWVVTDPGEQADRDVLVLRAYSLWLADPAAAAAMLRGLRERHAARLEEYLQHEREIRAEGGEIAWDDPRFAALARVRAGIGYERHRLAWVDWVVSALTTGHAPTDDAN</sequence>
<dbReference type="EMBL" id="JAKRCV010000015">
    <property type="protein sequence ID" value="MCG7321584.1"/>
    <property type="molecule type" value="Genomic_DNA"/>
</dbReference>
<dbReference type="PANTHER" id="PTHR43252">
    <property type="entry name" value="TRANSCRIPTIONAL REGULATOR YQJI"/>
    <property type="match status" value="1"/>
</dbReference>